<dbReference type="EMBL" id="JAZAVK010000203">
    <property type="protein sequence ID" value="KAK7416662.1"/>
    <property type="molecule type" value="Genomic_DNA"/>
</dbReference>
<organism evidence="2 3">
    <name type="scientific">Neonectria magnoliae</name>
    <dbReference type="NCBI Taxonomy" id="2732573"/>
    <lineage>
        <taxon>Eukaryota</taxon>
        <taxon>Fungi</taxon>
        <taxon>Dikarya</taxon>
        <taxon>Ascomycota</taxon>
        <taxon>Pezizomycotina</taxon>
        <taxon>Sordariomycetes</taxon>
        <taxon>Hypocreomycetidae</taxon>
        <taxon>Hypocreales</taxon>
        <taxon>Nectriaceae</taxon>
        <taxon>Neonectria</taxon>
    </lineage>
</organism>
<keyword evidence="1" id="KW-1133">Transmembrane helix</keyword>
<reference evidence="2 3" key="1">
    <citation type="journal article" date="2025" name="Microbiol. Resour. Announc.">
        <title>Draft genome sequences for Neonectria magnoliae and Neonectria punicea, canker pathogens of Liriodendron tulipifera and Acer saccharum in West Virginia.</title>
        <authorList>
            <person name="Petronek H.M."/>
            <person name="Kasson M.T."/>
            <person name="Metheny A.M."/>
            <person name="Stauder C.M."/>
            <person name="Lovett B."/>
            <person name="Lynch S.C."/>
            <person name="Garnas J.R."/>
            <person name="Kasson L.R."/>
            <person name="Stajich J.E."/>
        </authorList>
    </citation>
    <scope>NUCLEOTIDE SEQUENCE [LARGE SCALE GENOMIC DNA]</scope>
    <source>
        <strain evidence="2 3">NRRL 64651</strain>
    </source>
</reference>
<keyword evidence="1" id="KW-0472">Membrane</keyword>
<sequence length="99" mass="10839">MRPPAPGPAAILVSGWLLIVIATGVIIARLYLRLKIQKRKLLVADLLMCGAWLCAVVVSCLNIVLAQKGVLESEVKVTMRGYRGSLEDLPLIFEVILRT</sequence>
<gene>
    <name evidence="2" type="ORF">QQZ08_011928</name>
</gene>
<feature type="transmembrane region" description="Helical" evidence="1">
    <location>
        <begin position="12"/>
        <end position="32"/>
    </location>
</feature>
<keyword evidence="1" id="KW-0812">Transmembrane</keyword>
<evidence type="ECO:0000256" key="1">
    <source>
        <dbReference type="SAM" id="Phobius"/>
    </source>
</evidence>
<dbReference type="Proteomes" id="UP001498421">
    <property type="component" value="Unassembled WGS sequence"/>
</dbReference>
<evidence type="ECO:0000313" key="2">
    <source>
        <dbReference type="EMBL" id="KAK7416662.1"/>
    </source>
</evidence>
<feature type="transmembrane region" description="Helical" evidence="1">
    <location>
        <begin position="44"/>
        <end position="65"/>
    </location>
</feature>
<name>A0ABR1H6S7_9HYPO</name>
<protein>
    <submittedName>
        <fullName evidence="2">Uncharacterized protein</fullName>
    </submittedName>
</protein>
<keyword evidence="3" id="KW-1185">Reference proteome</keyword>
<comment type="caution">
    <text evidence="2">The sequence shown here is derived from an EMBL/GenBank/DDBJ whole genome shotgun (WGS) entry which is preliminary data.</text>
</comment>
<proteinExistence type="predicted"/>
<evidence type="ECO:0000313" key="3">
    <source>
        <dbReference type="Proteomes" id="UP001498421"/>
    </source>
</evidence>
<accession>A0ABR1H6S7</accession>